<gene>
    <name evidence="2" type="ORF">A8145_30260</name>
</gene>
<dbReference type="AlphaFoldDB" id="A0AA91F601"/>
<name>A0AA91F601_RHILI</name>
<evidence type="ECO:0000313" key="2">
    <source>
        <dbReference type="EMBL" id="OBQ67132.1"/>
    </source>
</evidence>
<dbReference type="InterPro" id="IPR011225">
    <property type="entry name" value="IV_sec_VirJ"/>
</dbReference>
<comment type="caution">
    <text evidence="2">The sequence shown here is derived from an EMBL/GenBank/DDBJ whole genome shotgun (WGS) entry which is preliminary data.</text>
</comment>
<proteinExistence type="predicted"/>
<dbReference type="Pfam" id="PF06057">
    <property type="entry name" value="VirJ"/>
    <property type="match status" value="1"/>
</dbReference>
<sequence length="453" mass="47518">MTKSRASLVLAALVVAAGLGLALHFNRTRAVPRQIRVSAERLVDVPVQLPQQDPVGLVILFSQKGGIGQRDVDLAAALVDKGLIVLPVDLEKYRKRLSAAGGECMYLGSDLEALSKAAIRATGGTSYFHPVVAGIGEGGTLAYAALADAPVTTLAGAVALEPTRSLVTPLPTCPGGAAPTPDPAGGFNYALDADLPSPATLVSAAPLAGISTQSSDNAMRAKAVVVDSVSGRLDAAVEAVVSIAASDASSNDLPTIDIPASSKPDSLVLFFSGDGGWRDLDKVIGDEMSKHGVHVVGIDSLRYFWAERTPRQIANDTVSMIDRADPSGKMPVAVYGYSFGADVFPFAWTLLPKRIKDRIRFVGLLATQKTITFQVTVGSWLGGGGDHVVAPAIATIPRDRLLCVYGEDEDDTACTDPLLAGIQTLKMKGGHHFDENYPALAKILLARMKPRMS</sequence>
<evidence type="ECO:0000313" key="3">
    <source>
        <dbReference type="Proteomes" id="UP000093737"/>
    </source>
</evidence>
<feature type="domain" description="Bacterial virulence" evidence="1">
    <location>
        <begin position="265"/>
        <end position="451"/>
    </location>
</feature>
<dbReference type="Proteomes" id="UP000093737">
    <property type="component" value="Unassembled WGS sequence"/>
</dbReference>
<evidence type="ECO:0000259" key="1">
    <source>
        <dbReference type="Pfam" id="PF06057"/>
    </source>
</evidence>
<protein>
    <recommendedName>
        <fullName evidence="1">Bacterial virulence domain-containing protein</fullName>
    </recommendedName>
</protein>
<organism evidence="2 3">
    <name type="scientific">Rhizobium loti</name>
    <name type="common">Mesorhizobium loti</name>
    <dbReference type="NCBI Taxonomy" id="381"/>
    <lineage>
        <taxon>Bacteria</taxon>
        <taxon>Pseudomonadati</taxon>
        <taxon>Pseudomonadota</taxon>
        <taxon>Alphaproteobacteria</taxon>
        <taxon>Hyphomicrobiales</taxon>
        <taxon>Phyllobacteriaceae</taxon>
        <taxon>Mesorhizobium</taxon>
    </lineage>
</organism>
<dbReference type="InterPro" id="IPR029058">
    <property type="entry name" value="AB_hydrolase_fold"/>
</dbReference>
<dbReference type="SUPFAM" id="SSF53474">
    <property type="entry name" value="alpha/beta-Hydrolases"/>
    <property type="match status" value="2"/>
</dbReference>
<dbReference type="Gene3D" id="3.40.50.1820">
    <property type="entry name" value="alpha/beta hydrolase"/>
    <property type="match status" value="1"/>
</dbReference>
<dbReference type="EMBL" id="LYTK01000010">
    <property type="protein sequence ID" value="OBQ67132.1"/>
    <property type="molecule type" value="Genomic_DNA"/>
</dbReference>
<dbReference type="InterPro" id="IPR010333">
    <property type="entry name" value="VirJ"/>
</dbReference>
<accession>A0AA91F601</accession>
<dbReference type="PIRSF" id="PIRSF029063">
    <property type="entry name" value="IV_sec_VirJ"/>
    <property type="match status" value="1"/>
</dbReference>
<dbReference type="RefSeq" id="WP_065005368.1">
    <property type="nucleotide sequence ID" value="NZ_CP033334.1"/>
</dbReference>
<reference evidence="2 3" key="1">
    <citation type="submission" date="2016-05" db="EMBL/GenBank/DDBJ databases">
        <authorList>
            <person name="Ramsay J.P."/>
        </authorList>
    </citation>
    <scope>NUCLEOTIDE SEQUENCE [LARGE SCALE GENOMIC DNA]</scope>
    <source>
        <strain evidence="2 3">NZP2042</strain>
    </source>
</reference>